<evidence type="ECO:0000256" key="6">
    <source>
        <dbReference type="SAM" id="MobiDB-lite"/>
    </source>
</evidence>
<dbReference type="SFLD" id="SFLDG01280">
    <property type="entry name" value="HydE/PylB-like"/>
    <property type="match status" value="1"/>
</dbReference>
<keyword evidence="2" id="KW-0949">S-adenosyl-L-methionine</keyword>
<dbReference type="SFLD" id="SFLDG01060">
    <property type="entry name" value="BATS_domain_containing"/>
    <property type="match status" value="1"/>
</dbReference>
<evidence type="ECO:0000256" key="4">
    <source>
        <dbReference type="ARBA" id="ARBA00023004"/>
    </source>
</evidence>
<name>A0ABZ2IW16_9BACT</name>
<reference evidence="8 9" key="1">
    <citation type="submission" date="2024-03" db="EMBL/GenBank/DDBJ databases">
        <title>Phenotype and Genome Characterization of a Sulfate-Reducing Bacterium Pseudodesulfovibrio sp. strain 5S69, isolated from Petroleum Reservoir in Tatarstan (Russia).</title>
        <authorList>
            <person name="Bidzhieva S.K."/>
            <person name="Kadnikov V."/>
            <person name="Tourova T.P."/>
            <person name="Samigullina S.R."/>
            <person name="Sokolova D.S."/>
            <person name="Poltaraus A.B."/>
            <person name="Avtukh A.N."/>
            <person name="Tereshina V.M."/>
            <person name="Mardanov A.V."/>
            <person name="Nazina T.N."/>
        </authorList>
    </citation>
    <scope>NUCLEOTIDE SEQUENCE [LARGE SCALE GENOMIC DNA]</scope>
    <source>
        <strain evidence="8 9">5S69</strain>
    </source>
</reference>
<evidence type="ECO:0000256" key="1">
    <source>
        <dbReference type="ARBA" id="ARBA00001966"/>
    </source>
</evidence>
<protein>
    <submittedName>
        <fullName evidence="8">Radical SAM protein</fullName>
    </submittedName>
</protein>
<evidence type="ECO:0000256" key="5">
    <source>
        <dbReference type="ARBA" id="ARBA00023014"/>
    </source>
</evidence>
<dbReference type="SFLD" id="SFLDS00029">
    <property type="entry name" value="Radical_SAM"/>
    <property type="match status" value="1"/>
</dbReference>
<dbReference type="CDD" id="cd01335">
    <property type="entry name" value="Radical_SAM"/>
    <property type="match status" value="1"/>
</dbReference>
<evidence type="ECO:0000256" key="3">
    <source>
        <dbReference type="ARBA" id="ARBA00022723"/>
    </source>
</evidence>
<dbReference type="SMART" id="SM00729">
    <property type="entry name" value="Elp3"/>
    <property type="match status" value="1"/>
</dbReference>
<evidence type="ECO:0000259" key="7">
    <source>
        <dbReference type="PROSITE" id="PS51918"/>
    </source>
</evidence>
<keyword evidence="3" id="KW-0479">Metal-binding</keyword>
<evidence type="ECO:0000313" key="9">
    <source>
        <dbReference type="Proteomes" id="UP001385389"/>
    </source>
</evidence>
<dbReference type="InterPro" id="IPR007197">
    <property type="entry name" value="rSAM"/>
</dbReference>
<sequence>MNPTDLLYYLNRSDDSGLYAQADAVRRQSLGAARPVHAVIRISNVCDRACRHCDLRSANGRLRRYRLPPSQVLGMAAQAARDGADAVILRSGIDRRYDAPLVGELVRELKSRHGLAVTLSLGQRGFDEYVHWKECGADRCQVNLETSEPFAFKRLDQGTDFTAKLRLLEGLRELGYEIGTGVVAGLPGTTPMDSLRDLLFLAELRPAMVEIEPFVPRSGTPMDGMTPGSVDTAMRMAALLRIMLPEACIPAMESLDELRPGSGRLALERGCDAIQPAMPIPPQAEGLARESRHVG</sequence>
<dbReference type="EMBL" id="CP146609">
    <property type="protein sequence ID" value="WWX22885.1"/>
    <property type="molecule type" value="Genomic_DNA"/>
</dbReference>
<proteinExistence type="predicted"/>
<keyword evidence="4" id="KW-0408">Iron</keyword>
<dbReference type="InterPro" id="IPR013785">
    <property type="entry name" value="Aldolase_TIM"/>
</dbReference>
<accession>A0ABZ2IW16</accession>
<feature type="domain" description="Radical SAM core" evidence="7">
    <location>
        <begin position="32"/>
        <end position="253"/>
    </location>
</feature>
<dbReference type="PANTHER" id="PTHR43726">
    <property type="entry name" value="3-METHYLORNITHINE SYNTHASE"/>
    <property type="match status" value="1"/>
</dbReference>
<gene>
    <name evidence="8" type="ORF">V8V93_01500</name>
</gene>
<evidence type="ECO:0000256" key="2">
    <source>
        <dbReference type="ARBA" id="ARBA00022691"/>
    </source>
</evidence>
<evidence type="ECO:0000313" key="8">
    <source>
        <dbReference type="EMBL" id="WWX22885.1"/>
    </source>
</evidence>
<dbReference type="Proteomes" id="UP001385389">
    <property type="component" value="Chromosome"/>
</dbReference>
<dbReference type="PANTHER" id="PTHR43726:SF1">
    <property type="entry name" value="BIOTIN SYNTHASE"/>
    <property type="match status" value="1"/>
</dbReference>
<keyword evidence="9" id="KW-1185">Reference proteome</keyword>
<dbReference type="Pfam" id="PF04055">
    <property type="entry name" value="Radical_SAM"/>
    <property type="match status" value="1"/>
</dbReference>
<dbReference type="InterPro" id="IPR006638">
    <property type="entry name" value="Elp3/MiaA/NifB-like_rSAM"/>
</dbReference>
<dbReference type="Gene3D" id="3.20.20.70">
    <property type="entry name" value="Aldolase class I"/>
    <property type="match status" value="1"/>
</dbReference>
<dbReference type="PROSITE" id="PS51918">
    <property type="entry name" value="RADICAL_SAM"/>
    <property type="match status" value="1"/>
</dbReference>
<organism evidence="8 9">
    <name type="scientific">Pseudodesulfovibrio methanolicus</name>
    <dbReference type="NCBI Taxonomy" id="3126690"/>
    <lineage>
        <taxon>Bacteria</taxon>
        <taxon>Pseudomonadati</taxon>
        <taxon>Thermodesulfobacteriota</taxon>
        <taxon>Desulfovibrionia</taxon>
        <taxon>Desulfovibrionales</taxon>
        <taxon>Desulfovibrionaceae</taxon>
    </lineage>
</organism>
<dbReference type="InterPro" id="IPR058240">
    <property type="entry name" value="rSAM_sf"/>
</dbReference>
<feature type="region of interest" description="Disordered" evidence="6">
    <location>
        <begin position="276"/>
        <end position="295"/>
    </location>
</feature>
<keyword evidence="5" id="KW-0411">Iron-sulfur</keyword>
<comment type="cofactor">
    <cofactor evidence="1">
        <name>[4Fe-4S] cluster</name>
        <dbReference type="ChEBI" id="CHEBI:49883"/>
    </cofactor>
</comment>
<dbReference type="RefSeq" id="WP_338668601.1">
    <property type="nucleotide sequence ID" value="NZ_CP146609.1"/>
</dbReference>
<dbReference type="InterPro" id="IPR034422">
    <property type="entry name" value="HydE/PylB-like"/>
</dbReference>
<dbReference type="SUPFAM" id="SSF102114">
    <property type="entry name" value="Radical SAM enzymes"/>
    <property type="match status" value="1"/>
</dbReference>